<dbReference type="EMBL" id="BOPF01000006">
    <property type="protein sequence ID" value="GIJ45214.1"/>
    <property type="molecule type" value="Genomic_DNA"/>
</dbReference>
<dbReference type="PROSITE" id="PS51192">
    <property type="entry name" value="HELICASE_ATP_BIND_1"/>
    <property type="match status" value="1"/>
</dbReference>
<dbReference type="SUPFAM" id="SSF52540">
    <property type="entry name" value="P-loop containing nucleoside triphosphate hydrolases"/>
    <property type="match status" value="2"/>
</dbReference>
<feature type="domain" description="Helicase ATP-binding" evidence="3">
    <location>
        <begin position="461"/>
        <end position="618"/>
    </location>
</feature>
<comment type="caution">
    <text evidence="5">The sequence shown here is derived from an EMBL/GenBank/DDBJ whole genome shotgun (WGS) entry which is preliminary data.</text>
</comment>
<dbReference type="SMART" id="SM00490">
    <property type="entry name" value="HELICc"/>
    <property type="match status" value="1"/>
</dbReference>
<keyword evidence="1" id="KW-0378">Hydrolase</keyword>
<dbReference type="CDD" id="cd18793">
    <property type="entry name" value="SF2_C_SNF"/>
    <property type="match status" value="1"/>
</dbReference>
<dbReference type="Gene3D" id="3.40.50.300">
    <property type="entry name" value="P-loop containing nucleotide triphosphate hydrolases"/>
    <property type="match status" value="1"/>
</dbReference>
<dbReference type="Proteomes" id="UP000619260">
    <property type="component" value="Unassembled WGS sequence"/>
</dbReference>
<organism evidence="5 6">
    <name type="scientific">Virgisporangium aliadipatigenens</name>
    <dbReference type="NCBI Taxonomy" id="741659"/>
    <lineage>
        <taxon>Bacteria</taxon>
        <taxon>Bacillati</taxon>
        <taxon>Actinomycetota</taxon>
        <taxon>Actinomycetes</taxon>
        <taxon>Micromonosporales</taxon>
        <taxon>Micromonosporaceae</taxon>
        <taxon>Virgisporangium</taxon>
    </lineage>
</organism>
<dbReference type="PROSITE" id="PS51194">
    <property type="entry name" value="HELICASE_CTER"/>
    <property type="match status" value="1"/>
</dbReference>
<proteinExistence type="predicted"/>
<dbReference type="InterPro" id="IPR038718">
    <property type="entry name" value="SNF2-like_sf"/>
</dbReference>
<dbReference type="SMART" id="SM00487">
    <property type="entry name" value="DEXDc"/>
    <property type="match status" value="1"/>
</dbReference>
<keyword evidence="5" id="KW-0347">Helicase</keyword>
<dbReference type="GO" id="GO:0005524">
    <property type="term" value="F:ATP binding"/>
    <property type="evidence" value="ECO:0007669"/>
    <property type="project" value="InterPro"/>
</dbReference>
<dbReference type="Gene3D" id="3.40.50.10810">
    <property type="entry name" value="Tandem AAA-ATPase domain"/>
    <property type="match status" value="1"/>
</dbReference>
<keyword evidence="2" id="KW-0175">Coiled coil</keyword>
<sequence>MRAHWEAMDRTELRSLMADFTLWSRQATAVQRRHGTVREAAEAAERLLEARGVVVQHGRRNAWRVVPLERKHQSVVRPLRERSLLPTFTRGDQALMRLLTVEVPRARADVNAALGLRRLLAGPKRRQKAEAAAAFLRRQHDVFIRTGWPQRLEELAESPVEEETGFDALVEPALGVVPEDPAHSPEVVERSTFDGLPKALAAIDRIVQAEAEYRDAAKEAAMLVRRVETRRVLREMSTDALKSATRDRLRLGGLAPAGIHTVQQVLHHGATLETLPGIGAVSARHILGAAQTLRQTTFEETPVRIDVTRRTPETTELLSRLAEWDARRRTRGAAADLERAAELAPLAERLTFSTTHLLVVPLRELPASELWESVEVVRLRAEQLRRTKPSGPRKGVKDPWDDFLARPADYFAMLAELGFLTGDEEATHGNLPEDIVKAVRDQPLNGEHLTASLRGYQSFAVRFAVVQRKVIIGDEMGLGKTFEAIAVLAHLRSRGENRFVVVCPAAVVTNWVREVSNKSKLKAFRVHGAERDRAARLWERDGGVAVTTFETLAAWQPGANLACVIVDEAHYIKNPQAQRSQRTAALVQRAARAILLTGTPLENKVSEFRNLASYVRPDLTVDSEGDALSAKAFRRQVAPAYLRRNQEDVLSELPGLVEVEDWLPMSKEDAAAYRAAVDSGNFMEMRQAAMRQGAKSEKLRRLIEIVREAEENERRVIVFSYFRAVLDLVAQALPGPVFGPLTGSVDADERQRMVDDFAAADHGAVLVAQIVAGGVGLNVQAASVVIFCEPQLKPTIEAQAIARAHRMGQVRSVQVHRLLSEESVDQRIVELLEAKRKLFEDFARGSDIADAAPDAVDLSEAQLAREVVATERKRLLGS</sequence>
<gene>
    <name evidence="5" type="ORF">Val02_21000</name>
</gene>
<dbReference type="Pfam" id="PF00176">
    <property type="entry name" value="SNF2-rel_dom"/>
    <property type="match status" value="1"/>
</dbReference>
<accession>A0A8J3YHA1</accession>
<dbReference type="InterPro" id="IPR000330">
    <property type="entry name" value="SNF2_N"/>
</dbReference>
<keyword evidence="6" id="KW-1185">Reference proteome</keyword>
<reference evidence="5" key="1">
    <citation type="submission" date="2021-01" db="EMBL/GenBank/DDBJ databases">
        <title>Whole genome shotgun sequence of Virgisporangium aliadipatigenens NBRC 105644.</title>
        <authorList>
            <person name="Komaki H."/>
            <person name="Tamura T."/>
        </authorList>
    </citation>
    <scope>NUCLEOTIDE SEQUENCE</scope>
    <source>
        <strain evidence="5">NBRC 105644</strain>
    </source>
</reference>
<evidence type="ECO:0000313" key="6">
    <source>
        <dbReference type="Proteomes" id="UP000619260"/>
    </source>
</evidence>
<feature type="domain" description="Helicase C-terminal" evidence="4">
    <location>
        <begin position="698"/>
        <end position="847"/>
    </location>
</feature>
<dbReference type="GO" id="GO:0016787">
    <property type="term" value="F:hydrolase activity"/>
    <property type="evidence" value="ECO:0007669"/>
    <property type="project" value="UniProtKB-KW"/>
</dbReference>
<dbReference type="InterPro" id="IPR027417">
    <property type="entry name" value="P-loop_NTPase"/>
</dbReference>
<dbReference type="PANTHER" id="PTHR10799">
    <property type="entry name" value="SNF2/RAD54 HELICASE FAMILY"/>
    <property type="match status" value="1"/>
</dbReference>
<dbReference type="GO" id="GO:0004386">
    <property type="term" value="F:helicase activity"/>
    <property type="evidence" value="ECO:0007669"/>
    <property type="project" value="UniProtKB-KW"/>
</dbReference>
<dbReference type="InterPro" id="IPR014001">
    <property type="entry name" value="Helicase_ATP-bd"/>
</dbReference>
<evidence type="ECO:0000259" key="4">
    <source>
        <dbReference type="PROSITE" id="PS51194"/>
    </source>
</evidence>
<dbReference type="InterPro" id="IPR001650">
    <property type="entry name" value="Helicase_C-like"/>
</dbReference>
<dbReference type="InterPro" id="IPR049730">
    <property type="entry name" value="SNF2/RAD54-like_C"/>
</dbReference>
<protein>
    <submittedName>
        <fullName evidence="5">Helicase SNF2</fullName>
    </submittedName>
</protein>
<evidence type="ECO:0000313" key="5">
    <source>
        <dbReference type="EMBL" id="GIJ45214.1"/>
    </source>
</evidence>
<name>A0A8J3YHA1_9ACTN</name>
<evidence type="ECO:0000256" key="2">
    <source>
        <dbReference type="SAM" id="Coils"/>
    </source>
</evidence>
<feature type="coiled-coil region" evidence="2">
    <location>
        <begin position="199"/>
        <end position="226"/>
    </location>
</feature>
<evidence type="ECO:0000256" key="1">
    <source>
        <dbReference type="ARBA" id="ARBA00022801"/>
    </source>
</evidence>
<dbReference type="CDD" id="cd17919">
    <property type="entry name" value="DEXHc_Snf"/>
    <property type="match status" value="1"/>
</dbReference>
<evidence type="ECO:0000259" key="3">
    <source>
        <dbReference type="PROSITE" id="PS51192"/>
    </source>
</evidence>
<keyword evidence="5" id="KW-0067">ATP-binding</keyword>
<keyword evidence="5" id="KW-0547">Nucleotide-binding</keyword>
<dbReference type="AlphaFoldDB" id="A0A8J3YHA1"/>